<feature type="domain" description="N-acetyltransferase" evidence="4">
    <location>
        <begin position="1"/>
        <end position="125"/>
    </location>
</feature>
<evidence type="ECO:0000313" key="6">
    <source>
        <dbReference type="Proteomes" id="UP000253099"/>
    </source>
</evidence>
<evidence type="ECO:0000256" key="3">
    <source>
        <dbReference type="ARBA" id="ARBA00024025"/>
    </source>
</evidence>
<dbReference type="InterPro" id="IPR000182">
    <property type="entry name" value="GNAT_dom"/>
</dbReference>
<gene>
    <name evidence="5" type="ORF">ALNOE001_03190</name>
</gene>
<name>A0A366MDU8_9EURY</name>
<dbReference type="GO" id="GO:0004596">
    <property type="term" value="F:protein-N-terminal amino-acid acetyltransferase activity"/>
    <property type="evidence" value="ECO:0007669"/>
    <property type="project" value="InterPro"/>
</dbReference>
<keyword evidence="2 5" id="KW-0012">Acyltransferase</keyword>
<dbReference type="Pfam" id="PF00583">
    <property type="entry name" value="Acetyltransf_1"/>
    <property type="match status" value="1"/>
</dbReference>
<proteinExistence type="inferred from homology"/>
<organism evidence="5 6">
    <name type="scientific">Candidatus Methanobinarius endosymbioticus</name>
    <dbReference type="NCBI Taxonomy" id="2006182"/>
    <lineage>
        <taxon>Archaea</taxon>
        <taxon>Methanobacteriati</taxon>
        <taxon>Methanobacteriota</taxon>
        <taxon>Methanomada group</taxon>
        <taxon>Methanobacteria</taxon>
        <taxon>Methanobacteriales</taxon>
        <taxon>Methanobacteriaceae</taxon>
        <taxon>Candidatus Methanobinarius</taxon>
    </lineage>
</organism>
<sequence length="133" mass="15848">MSFPEFYEIEVLKQLFDFSAEFSVAQSENYIVWYIIFWIVKENRGHIVSLAVDEEYKRQRIGSKLINTAIATFLKFNIFNVTLELRTENKGALDFYQLIDFKLDRTVSNYYEDDTDVFKMSFNFSDLKEDSKI</sequence>
<dbReference type="AlphaFoldDB" id="A0A366MDU8"/>
<dbReference type="PROSITE" id="PS51186">
    <property type="entry name" value="GNAT"/>
    <property type="match status" value="1"/>
</dbReference>
<reference evidence="5 6" key="1">
    <citation type="submission" date="2018-06" db="EMBL/GenBank/DDBJ databases">
        <title>Genomic insight into two independent archaeal endosymbiosis events.</title>
        <authorList>
            <person name="Lind A.E."/>
            <person name="Lewis W.H."/>
            <person name="Spang A."/>
            <person name="Guy L."/>
            <person name="Embley M.T."/>
            <person name="Ettema T.J.G."/>
        </authorList>
    </citation>
    <scope>NUCLEOTIDE SEQUENCE [LARGE SCALE GENOMIC DNA]</scope>
    <source>
        <strain evidence="5">NOE</strain>
    </source>
</reference>
<dbReference type="PANTHER" id="PTHR45896">
    <property type="entry name" value="N-ALPHA-ACETYLTRANSFERASE 30"/>
    <property type="match status" value="1"/>
</dbReference>
<comment type="similarity">
    <text evidence="3">Belongs to the acetyltransferase family. MAK3 subfamily.</text>
</comment>
<dbReference type="GO" id="GO:0031417">
    <property type="term" value="C:NatC complex"/>
    <property type="evidence" value="ECO:0007669"/>
    <property type="project" value="TreeGrafter"/>
</dbReference>
<dbReference type="PANTHER" id="PTHR45896:SF1">
    <property type="entry name" value="N-ALPHA-ACETYLTRANSFERASE 30"/>
    <property type="match status" value="1"/>
</dbReference>
<comment type="caution">
    <text evidence="5">The sequence shown here is derived from an EMBL/GenBank/DDBJ whole genome shotgun (WGS) entry which is preliminary data.</text>
</comment>
<dbReference type="EC" id="2.3.1.-" evidence="5"/>
<dbReference type="InterPro" id="IPR044542">
    <property type="entry name" value="NAA30-like"/>
</dbReference>
<evidence type="ECO:0000256" key="1">
    <source>
        <dbReference type="ARBA" id="ARBA00022679"/>
    </source>
</evidence>
<dbReference type="Gene3D" id="3.40.630.30">
    <property type="match status" value="1"/>
</dbReference>
<dbReference type="EMBL" id="NIZT01000008">
    <property type="protein sequence ID" value="RBQ24207.1"/>
    <property type="molecule type" value="Genomic_DNA"/>
</dbReference>
<keyword evidence="6" id="KW-1185">Reference proteome</keyword>
<dbReference type="Proteomes" id="UP000253099">
    <property type="component" value="Unassembled WGS sequence"/>
</dbReference>
<protein>
    <submittedName>
        <fullName evidence="5">Putative N-acetyltransferase</fullName>
        <ecNumber evidence="5">2.3.1.-</ecNumber>
    </submittedName>
</protein>
<keyword evidence="1 5" id="KW-0808">Transferase</keyword>
<evidence type="ECO:0000313" key="5">
    <source>
        <dbReference type="EMBL" id="RBQ24207.1"/>
    </source>
</evidence>
<dbReference type="CDD" id="cd04301">
    <property type="entry name" value="NAT_SF"/>
    <property type="match status" value="1"/>
</dbReference>
<accession>A0A366MDU8</accession>
<dbReference type="SUPFAM" id="SSF55729">
    <property type="entry name" value="Acyl-CoA N-acyltransferases (Nat)"/>
    <property type="match status" value="1"/>
</dbReference>
<evidence type="ECO:0000259" key="4">
    <source>
        <dbReference type="PROSITE" id="PS51186"/>
    </source>
</evidence>
<evidence type="ECO:0000256" key="2">
    <source>
        <dbReference type="ARBA" id="ARBA00023315"/>
    </source>
</evidence>
<dbReference type="InterPro" id="IPR016181">
    <property type="entry name" value="Acyl_CoA_acyltransferase"/>
</dbReference>